<evidence type="ECO:0000256" key="1">
    <source>
        <dbReference type="SAM" id="MobiDB-lite"/>
    </source>
</evidence>
<gene>
    <name evidence="2" type="ORF">K443DRAFT_354648</name>
</gene>
<reference evidence="3" key="2">
    <citation type="submission" date="2015-01" db="EMBL/GenBank/DDBJ databases">
        <title>Evolutionary Origins and Diversification of the Mycorrhizal Mutualists.</title>
        <authorList>
            <consortium name="DOE Joint Genome Institute"/>
            <consortium name="Mycorrhizal Genomics Consortium"/>
            <person name="Kohler A."/>
            <person name="Kuo A."/>
            <person name="Nagy L.G."/>
            <person name="Floudas D."/>
            <person name="Copeland A."/>
            <person name="Barry K.W."/>
            <person name="Cichocki N."/>
            <person name="Veneault-Fourrey C."/>
            <person name="LaButti K."/>
            <person name="Lindquist E.A."/>
            <person name="Lipzen A."/>
            <person name="Lundell T."/>
            <person name="Morin E."/>
            <person name="Murat C."/>
            <person name="Riley R."/>
            <person name="Ohm R."/>
            <person name="Sun H."/>
            <person name="Tunlid A."/>
            <person name="Henrissat B."/>
            <person name="Grigoriev I.V."/>
            <person name="Hibbett D.S."/>
            <person name="Martin F."/>
        </authorList>
    </citation>
    <scope>NUCLEOTIDE SEQUENCE [LARGE SCALE GENOMIC DNA]</scope>
    <source>
        <strain evidence="3">LaAM-08-1</strain>
    </source>
</reference>
<dbReference type="AlphaFoldDB" id="A0A0C9X012"/>
<proteinExistence type="predicted"/>
<organism evidence="2 3">
    <name type="scientific">Laccaria amethystina LaAM-08-1</name>
    <dbReference type="NCBI Taxonomy" id="1095629"/>
    <lineage>
        <taxon>Eukaryota</taxon>
        <taxon>Fungi</taxon>
        <taxon>Dikarya</taxon>
        <taxon>Basidiomycota</taxon>
        <taxon>Agaricomycotina</taxon>
        <taxon>Agaricomycetes</taxon>
        <taxon>Agaricomycetidae</taxon>
        <taxon>Agaricales</taxon>
        <taxon>Agaricineae</taxon>
        <taxon>Hydnangiaceae</taxon>
        <taxon>Laccaria</taxon>
    </lineage>
</organism>
<dbReference type="Proteomes" id="UP000054477">
    <property type="component" value="Unassembled WGS sequence"/>
</dbReference>
<accession>A0A0C9X012</accession>
<dbReference type="EMBL" id="KN838786">
    <property type="protein sequence ID" value="KIJ94593.1"/>
    <property type="molecule type" value="Genomic_DNA"/>
</dbReference>
<protein>
    <submittedName>
        <fullName evidence="2">Uncharacterized protein</fullName>
    </submittedName>
</protein>
<dbReference type="HOGENOM" id="CLU_1475403_0_0_1"/>
<reference evidence="2 3" key="1">
    <citation type="submission" date="2014-04" db="EMBL/GenBank/DDBJ databases">
        <authorList>
            <consortium name="DOE Joint Genome Institute"/>
            <person name="Kuo A."/>
            <person name="Kohler A."/>
            <person name="Nagy L.G."/>
            <person name="Floudas D."/>
            <person name="Copeland A."/>
            <person name="Barry K.W."/>
            <person name="Cichocki N."/>
            <person name="Veneault-Fourrey C."/>
            <person name="LaButti K."/>
            <person name="Lindquist E.A."/>
            <person name="Lipzen A."/>
            <person name="Lundell T."/>
            <person name="Morin E."/>
            <person name="Murat C."/>
            <person name="Sun H."/>
            <person name="Tunlid A."/>
            <person name="Henrissat B."/>
            <person name="Grigoriev I.V."/>
            <person name="Hibbett D.S."/>
            <person name="Martin F."/>
            <person name="Nordberg H.P."/>
            <person name="Cantor M.N."/>
            <person name="Hua S.X."/>
        </authorList>
    </citation>
    <scope>NUCLEOTIDE SEQUENCE [LARGE SCALE GENOMIC DNA]</scope>
    <source>
        <strain evidence="2 3">LaAM-08-1</strain>
    </source>
</reference>
<name>A0A0C9X012_9AGAR</name>
<keyword evidence="3" id="KW-1185">Reference proteome</keyword>
<sequence>MNTYQTFIVKKTCTRARRLRVSNPSHSHKETRNYSPPSPRAKALTDTGVKDPMTNSESPHHPTLTLTLIQPTVKKIQTPPLSLANKRCGVGVGTTIESNVPHTRPASRAFNLTTRNKLDSGLELDPTRSKSTGTRYALGSAVFGLGCSGSGTPTRVASKARDGLSKFEPLIPPRWTTQAIGDD</sequence>
<evidence type="ECO:0000313" key="3">
    <source>
        <dbReference type="Proteomes" id="UP000054477"/>
    </source>
</evidence>
<evidence type="ECO:0000313" key="2">
    <source>
        <dbReference type="EMBL" id="KIJ94593.1"/>
    </source>
</evidence>
<feature type="region of interest" description="Disordered" evidence="1">
    <location>
        <begin position="18"/>
        <end position="62"/>
    </location>
</feature>